<evidence type="ECO:0000313" key="1">
    <source>
        <dbReference type="EMBL" id="VEN49261.1"/>
    </source>
</evidence>
<protein>
    <submittedName>
        <fullName evidence="1">Uncharacterized protein</fullName>
    </submittedName>
</protein>
<dbReference type="EMBL" id="CAACVG010008314">
    <property type="protein sequence ID" value="VEN49261.1"/>
    <property type="molecule type" value="Genomic_DNA"/>
</dbReference>
<name>A0A653CN82_CALMS</name>
<dbReference type="Proteomes" id="UP000410492">
    <property type="component" value="Unassembled WGS sequence"/>
</dbReference>
<evidence type="ECO:0000313" key="2">
    <source>
        <dbReference type="Proteomes" id="UP000410492"/>
    </source>
</evidence>
<sequence length="54" mass="6456">MPRKILRRRTKDNRNRTTKTAGWIMLVRYSENLPRVRLRAAGEEAAVRSYPRSR</sequence>
<keyword evidence="2" id="KW-1185">Reference proteome</keyword>
<gene>
    <name evidence="1" type="ORF">CALMAC_LOCUS10429</name>
</gene>
<organism evidence="1 2">
    <name type="scientific">Callosobruchus maculatus</name>
    <name type="common">Southern cowpea weevil</name>
    <name type="synonym">Pulse bruchid</name>
    <dbReference type="NCBI Taxonomy" id="64391"/>
    <lineage>
        <taxon>Eukaryota</taxon>
        <taxon>Metazoa</taxon>
        <taxon>Ecdysozoa</taxon>
        <taxon>Arthropoda</taxon>
        <taxon>Hexapoda</taxon>
        <taxon>Insecta</taxon>
        <taxon>Pterygota</taxon>
        <taxon>Neoptera</taxon>
        <taxon>Endopterygota</taxon>
        <taxon>Coleoptera</taxon>
        <taxon>Polyphaga</taxon>
        <taxon>Cucujiformia</taxon>
        <taxon>Chrysomeloidea</taxon>
        <taxon>Chrysomelidae</taxon>
        <taxon>Bruchinae</taxon>
        <taxon>Bruchini</taxon>
        <taxon>Callosobruchus</taxon>
    </lineage>
</organism>
<proteinExistence type="predicted"/>
<reference evidence="1 2" key="1">
    <citation type="submission" date="2019-01" db="EMBL/GenBank/DDBJ databases">
        <authorList>
            <person name="Sayadi A."/>
        </authorList>
    </citation>
    <scope>NUCLEOTIDE SEQUENCE [LARGE SCALE GENOMIC DNA]</scope>
</reference>
<accession>A0A653CN82</accession>
<dbReference type="AlphaFoldDB" id="A0A653CN82"/>